<dbReference type="STRING" id="439228.SAMN06295920_10659"/>
<dbReference type="Gene3D" id="3.90.380.10">
    <property type="entry name" value="Naphthalene 1,2-dioxygenase Alpha Subunit, Chain A, domain 1"/>
    <property type="match status" value="1"/>
</dbReference>
<dbReference type="OrthoDB" id="9800776at2"/>
<dbReference type="GO" id="GO:0051537">
    <property type="term" value="F:2 iron, 2 sulfur cluster binding"/>
    <property type="evidence" value="ECO:0007669"/>
    <property type="project" value="UniProtKB-KW"/>
</dbReference>
<dbReference type="GO" id="GO:0004497">
    <property type="term" value="F:monooxygenase activity"/>
    <property type="evidence" value="ECO:0007669"/>
    <property type="project" value="UniProtKB-KW"/>
</dbReference>
<evidence type="ECO:0000256" key="3">
    <source>
        <dbReference type="ARBA" id="ARBA00022723"/>
    </source>
</evidence>
<keyword evidence="3" id="KW-0479">Metal-binding</keyword>
<evidence type="ECO:0000256" key="6">
    <source>
        <dbReference type="ARBA" id="ARBA00023014"/>
    </source>
</evidence>
<dbReference type="SUPFAM" id="SSF55961">
    <property type="entry name" value="Bet v1-like"/>
    <property type="match status" value="1"/>
</dbReference>
<evidence type="ECO:0000256" key="2">
    <source>
        <dbReference type="ARBA" id="ARBA00022714"/>
    </source>
</evidence>
<evidence type="ECO:0000256" key="4">
    <source>
        <dbReference type="ARBA" id="ARBA00023002"/>
    </source>
</evidence>
<dbReference type="Pfam" id="PF00355">
    <property type="entry name" value="Rieske"/>
    <property type="match status" value="1"/>
</dbReference>
<evidence type="ECO:0000259" key="7">
    <source>
        <dbReference type="PROSITE" id="PS51296"/>
    </source>
</evidence>
<keyword evidence="8" id="KW-0503">Monooxygenase</keyword>
<evidence type="ECO:0000313" key="8">
    <source>
        <dbReference type="EMBL" id="SKB77218.1"/>
    </source>
</evidence>
<keyword evidence="4" id="KW-0560">Oxidoreductase</keyword>
<dbReference type="InterPro" id="IPR036922">
    <property type="entry name" value="Rieske_2Fe-2S_sf"/>
</dbReference>
<protein>
    <submittedName>
        <fullName evidence="8">3-ketosteroid 9alpha-monooxygenase subunit A</fullName>
    </submittedName>
</protein>
<keyword evidence="6" id="KW-0411">Iron-sulfur</keyword>
<proteinExistence type="predicted"/>
<dbReference type="Proteomes" id="UP000189818">
    <property type="component" value="Unassembled WGS sequence"/>
</dbReference>
<comment type="cofactor">
    <cofactor evidence="1">
        <name>Fe cation</name>
        <dbReference type="ChEBI" id="CHEBI:24875"/>
    </cofactor>
</comment>
<dbReference type="Gene3D" id="2.102.10.10">
    <property type="entry name" value="Rieske [2Fe-2S] iron-sulphur domain"/>
    <property type="match status" value="1"/>
</dbReference>
<dbReference type="InterPro" id="IPR045605">
    <property type="entry name" value="KshA-like_C"/>
</dbReference>
<organism evidence="8 9">
    <name type="scientific">Rhizorhabdus histidinilytica</name>
    <dbReference type="NCBI Taxonomy" id="439228"/>
    <lineage>
        <taxon>Bacteria</taxon>
        <taxon>Pseudomonadati</taxon>
        <taxon>Pseudomonadota</taxon>
        <taxon>Alphaproteobacteria</taxon>
        <taxon>Sphingomonadales</taxon>
        <taxon>Sphingomonadaceae</taxon>
        <taxon>Rhizorhabdus</taxon>
    </lineage>
</organism>
<dbReference type="InterPro" id="IPR017941">
    <property type="entry name" value="Rieske_2Fe-2S"/>
</dbReference>
<dbReference type="EMBL" id="FUYM01000006">
    <property type="protein sequence ID" value="SKB77218.1"/>
    <property type="molecule type" value="Genomic_DNA"/>
</dbReference>
<dbReference type="InterPro" id="IPR050584">
    <property type="entry name" value="Cholesterol_7-desaturase"/>
</dbReference>
<dbReference type="SUPFAM" id="SSF50022">
    <property type="entry name" value="ISP domain"/>
    <property type="match status" value="1"/>
</dbReference>
<reference evidence="9" key="1">
    <citation type="submission" date="2017-02" db="EMBL/GenBank/DDBJ databases">
        <authorList>
            <person name="Varghese N."/>
            <person name="Submissions S."/>
        </authorList>
    </citation>
    <scope>NUCLEOTIDE SEQUENCE [LARGE SCALE GENOMIC DNA]</scope>
    <source>
        <strain evidence="9">UM2</strain>
    </source>
</reference>
<accession>A0A1T5DZK1</accession>
<dbReference type="PROSITE" id="PS51296">
    <property type="entry name" value="RIESKE"/>
    <property type="match status" value="1"/>
</dbReference>
<evidence type="ECO:0000313" key="9">
    <source>
        <dbReference type="Proteomes" id="UP000189818"/>
    </source>
</evidence>
<name>A0A1T5DZK1_9SPHN</name>
<dbReference type="PANTHER" id="PTHR21266:SF60">
    <property type="entry name" value="3-KETOSTEROID-9-ALPHA-MONOOXYGENASE, OXYGENASE COMPONENT"/>
    <property type="match status" value="1"/>
</dbReference>
<dbReference type="PANTHER" id="PTHR21266">
    <property type="entry name" value="IRON-SULFUR DOMAIN CONTAINING PROTEIN"/>
    <property type="match status" value="1"/>
</dbReference>
<dbReference type="RefSeq" id="WP_079648829.1">
    <property type="nucleotide sequence ID" value="NZ_FUYM01000006.1"/>
</dbReference>
<keyword evidence="5" id="KW-0408">Iron</keyword>
<dbReference type="GO" id="GO:0008203">
    <property type="term" value="P:cholesterol metabolic process"/>
    <property type="evidence" value="ECO:0007669"/>
    <property type="project" value="InterPro"/>
</dbReference>
<dbReference type="Pfam" id="PF19298">
    <property type="entry name" value="KshA_C"/>
    <property type="match status" value="1"/>
</dbReference>
<feature type="domain" description="Rieske" evidence="7">
    <location>
        <begin position="18"/>
        <end position="130"/>
    </location>
</feature>
<dbReference type="GO" id="GO:0046872">
    <property type="term" value="F:metal ion binding"/>
    <property type="evidence" value="ECO:0007669"/>
    <property type="project" value="UniProtKB-KW"/>
</dbReference>
<keyword evidence="2" id="KW-0001">2Fe-2S</keyword>
<gene>
    <name evidence="8" type="ORF">SAMN06295920_10659</name>
</gene>
<evidence type="ECO:0000256" key="5">
    <source>
        <dbReference type="ARBA" id="ARBA00023004"/>
    </source>
</evidence>
<dbReference type="AlphaFoldDB" id="A0A1T5DZK1"/>
<keyword evidence="9" id="KW-1185">Reference proteome</keyword>
<sequence>MATTADYRLGPNTFARGWHMVADASKLGSTPMPVRFFARDMVLYRGESGTPHLVDAYCPHMGAHLGRNETSYIVRDNERIEGESIRCPFHGWRFGPDGRCNQIPYSDQKPPAAAKIQTWPVVERAGIIWMWHDMEGNAPDHELPPFAQWDDPNWVRWAIDDLGELPQHPIEVVDNMTDFAHFVPIHGSRDIQYFYNEFDDHVQWQMFGAGHRTLVQEGEGLLELDTWYTGPAILQSSMRGTFPTHMLIAHTPVEDGKIHVWHALMVDMGRAATDEDVPMARAYQEASRVAFAQDFEIWTHKRACLSPMMVRGDGPTDKCRLWYKQFYNPIAQAPDFQKRVNGRHTVVDKRDPAKRVA</sequence>
<evidence type="ECO:0000256" key="1">
    <source>
        <dbReference type="ARBA" id="ARBA00001962"/>
    </source>
</evidence>